<organism evidence="1 2">
    <name type="scientific">Vibrio phage ValKK3</name>
    <dbReference type="NCBI Taxonomy" id="1610855"/>
    <lineage>
        <taxon>Viruses</taxon>
        <taxon>Duplodnaviria</taxon>
        <taxon>Heunggongvirae</taxon>
        <taxon>Uroviricota</taxon>
        <taxon>Caudoviricetes</taxon>
        <taxon>Pantevenvirales</taxon>
        <taxon>Straboviridae</taxon>
        <taxon>Schizotequatrovirus</taxon>
        <taxon>Schizotequatrovirus valkk3</taxon>
    </lineage>
</organism>
<proteinExistence type="predicted"/>
<dbReference type="KEGG" id="vg:26628713"/>
<dbReference type="Proteomes" id="UP000202888">
    <property type="component" value="Segment"/>
</dbReference>
<name>A0A0D4DCB7_9CAUD</name>
<dbReference type="OrthoDB" id="20764at10239"/>
<evidence type="ECO:0000313" key="2">
    <source>
        <dbReference type="Proteomes" id="UP000202888"/>
    </source>
</evidence>
<reference evidence="1 2" key="1">
    <citation type="journal article" date="2016" name="Genom Data">
        <title>Complete genome sequence of a giant Vibrio phage ValKK3 infecting Vibrio alginolyticus.</title>
        <authorList>
            <person name="Lal T.M."/>
            <person name="Sano M."/>
            <person name="Hatai K."/>
            <person name="Ransangan J."/>
        </authorList>
    </citation>
    <scope>NUCLEOTIDE SEQUENCE [LARGE SCALE GENOMIC DNA]</scope>
</reference>
<dbReference type="RefSeq" id="YP_009201490.1">
    <property type="nucleotide sequence ID" value="NC_028829.1"/>
</dbReference>
<protein>
    <submittedName>
        <fullName evidence="1">Uncharacterized protein</fullName>
    </submittedName>
</protein>
<dbReference type="GeneID" id="26628713"/>
<keyword evidence="2" id="KW-1185">Reference proteome</keyword>
<accession>A0A0D4DCB7</accession>
<sequence length="82" mass="9563">MKINLRKLLMWWDENEKAADEFTNFVLEYAMKAGNDNFVSDYARVLRESGKYTVPNLADLESLLRHAGLNTEFDGRHTRIVL</sequence>
<evidence type="ECO:0000313" key="1">
    <source>
        <dbReference type="EMBL" id="AJT61228.1"/>
    </source>
</evidence>
<dbReference type="EMBL" id="KP671755">
    <property type="protein sequence ID" value="AJT61228.1"/>
    <property type="molecule type" value="Genomic_DNA"/>
</dbReference>